<reference evidence="8 9" key="1">
    <citation type="submission" date="2019-04" db="EMBL/GenBank/DDBJ databases">
        <title>Friends and foes A comparative genomics study of 23 Aspergillus species from section Flavi.</title>
        <authorList>
            <consortium name="DOE Joint Genome Institute"/>
            <person name="Kjaerbolling I."/>
            <person name="Vesth T."/>
            <person name="Frisvad J.C."/>
            <person name="Nybo J.L."/>
            <person name="Theobald S."/>
            <person name="Kildgaard S."/>
            <person name="Isbrandt T."/>
            <person name="Kuo A."/>
            <person name="Sato A."/>
            <person name="Lyhne E.K."/>
            <person name="Kogle M.E."/>
            <person name="Wiebenga A."/>
            <person name="Kun R.S."/>
            <person name="Lubbers R.J."/>
            <person name="Makela M.R."/>
            <person name="Barry K."/>
            <person name="Chovatia M."/>
            <person name="Clum A."/>
            <person name="Daum C."/>
            <person name="Haridas S."/>
            <person name="He G."/>
            <person name="LaButti K."/>
            <person name="Lipzen A."/>
            <person name="Mondo S."/>
            <person name="Riley R."/>
            <person name="Salamov A."/>
            <person name="Simmons B.A."/>
            <person name="Magnuson J.K."/>
            <person name="Henrissat B."/>
            <person name="Mortensen U.H."/>
            <person name="Larsen T.O."/>
            <person name="Devries R.P."/>
            <person name="Grigoriev I.V."/>
            <person name="Machida M."/>
            <person name="Baker S.E."/>
            <person name="Andersen M.R."/>
        </authorList>
    </citation>
    <scope>NUCLEOTIDE SEQUENCE [LARGE SCALE GENOMIC DNA]</scope>
    <source>
        <strain evidence="8 9">CBS 117625</strain>
    </source>
</reference>
<comment type="subcellular location">
    <subcellularLocation>
        <location evidence="1">Mitochondrion outer membrane</location>
    </subcellularLocation>
</comment>
<evidence type="ECO:0000256" key="2">
    <source>
        <dbReference type="ARBA" id="ARBA00022448"/>
    </source>
</evidence>
<evidence type="ECO:0000313" key="9">
    <source>
        <dbReference type="Proteomes" id="UP000325672"/>
    </source>
</evidence>
<dbReference type="Pfam" id="PF17171">
    <property type="entry name" value="GST_C_6"/>
    <property type="match status" value="1"/>
</dbReference>
<dbReference type="EMBL" id="ML743632">
    <property type="protein sequence ID" value="KAE8132471.1"/>
    <property type="molecule type" value="Genomic_DNA"/>
</dbReference>
<dbReference type="GO" id="GO:0001401">
    <property type="term" value="C:SAM complex"/>
    <property type="evidence" value="ECO:0007669"/>
    <property type="project" value="InterPro"/>
</dbReference>
<dbReference type="InterPro" id="IPR050931">
    <property type="entry name" value="Mito_Protein_Transport_Metaxin"/>
</dbReference>
<dbReference type="RefSeq" id="XP_031908534.1">
    <property type="nucleotide sequence ID" value="XM_032057950.1"/>
</dbReference>
<name>A0A5N6SFL1_ASPPS</name>
<dbReference type="PANTHER" id="PTHR12289">
    <property type="entry name" value="METAXIN RELATED"/>
    <property type="match status" value="1"/>
</dbReference>
<evidence type="ECO:0000256" key="3">
    <source>
        <dbReference type="ARBA" id="ARBA00022787"/>
    </source>
</evidence>
<protein>
    <submittedName>
        <fullName evidence="8">Tom37 C-terminal domain-containing protein</fullName>
    </submittedName>
</protein>
<dbReference type="GeneID" id="43642160"/>
<dbReference type="InterPro" id="IPR033468">
    <property type="entry name" value="Metaxin_GST"/>
</dbReference>
<dbReference type="GO" id="GO:0015031">
    <property type="term" value="P:protein transport"/>
    <property type="evidence" value="ECO:0007669"/>
    <property type="project" value="UniProtKB-KW"/>
</dbReference>
<evidence type="ECO:0000256" key="1">
    <source>
        <dbReference type="ARBA" id="ARBA00004294"/>
    </source>
</evidence>
<keyword evidence="9" id="KW-1185">Reference proteome</keyword>
<dbReference type="InterPro" id="IPR007110">
    <property type="entry name" value="Ig-like_dom"/>
</dbReference>
<dbReference type="PROSITE" id="PS50835">
    <property type="entry name" value="IG_LIKE"/>
    <property type="match status" value="1"/>
</dbReference>
<keyword evidence="6" id="KW-0472">Membrane</keyword>
<dbReference type="InterPro" id="IPR019564">
    <property type="entry name" value="Sam37/metaxin_N"/>
</dbReference>
<gene>
    <name evidence="8" type="ORF">BDV38DRAFT_275079</name>
</gene>
<proteinExistence type="predicted"/>
<keyword evidence="3" id="KW-1000">Mitochondrion outer membrane</keyword>
<keyword evidence="5" id="KW-0496">Mitochondrion</keyword>
<dbReference type="GO" id="GO:0007005">
    <property type="term" value="P:mitochondrion organization"/>
    <property type="evidence" value="ECO:0007669"/>
    <property type="project" value="TreeGrafter"/>
</dbReference>
<evidence type="ECO:0000313" key="8">
    <source>
        <dbReference type="EMBL" id="KAE8132471.1"/>
    </source>
</evidence>
<keyword evidence="4" id="KW-0653">Protein transport</keyword>
<evidence type="ECO:0000256" key="5">
    <source>
        <dbReference type="ARBA" id="ARBA00023128"/>
    </source>
</evidence>
<dbReference type="OrthoDB" id="5835136at2759"/>
<evidence type="ECO:0000256" key="6">
    <source>
        <dbReference type="ARBA" id="ARBA00023136"/>
    </source>
</evidence>
<sequence>MVLELHVWGPAFSLPSIEAQCLATIAYFSLAVPKDAWVLVASSDPSVSPTCELPALRNGSTWVSRFRNIVDYLRQYSNGEWDLDGGLSGLQRADNIGFSSFVESRAHALVDLSLYVTSQNYYNQTSPAYGSILQWPNQWILPPKIHAAAKARTEHLGLSSLDLQAIEDQRQREHSAAVAAGQIPPNFIRRPRDTVTSLLGKTSQQNQFRLDALTGELFEPLEEILGDKVYLLTGENEGPSSLDCLAVGYLSLALVPELSFSWLRDAMKSKAPRLTVYTERMRQQCYGLGAEVSHAYTPTPTSGSSLPWRAPERARLTTLGNTLFNVLADSTPILKDIRAQDRLRVAAESPDSGLSEPDSQKLSALAKGQKKDILVNVAYAVGGIAALIGYMAYEGFFSAEVGDEYEEDDELEGGEFESMPDIEPDSLQVQQILAGL</sequence>
<dbReference type="PANTHER" id="PTHR12289:SF41">
    <property type="entry name" value="FAILED AXON CONNECTIONS-RELATED"/>
    <property type="match status" value="1"/>
</dbReference>
<dbReference type="AlphaFoldDB" id="A0A5N6SFL1"/>
<evidence type="ECO:0000259" key="7">
    <source>
        <dbReference type="PROSITE" id="PS50835"/>
    </source>
</evidence>
<keyword evidence="2" id="KW-0813">Transport</keyword>
<dbReference type="Pfam" id="PF10568">
    <property type="entry name" value="Tom37"/>
    <property type="match status" value="1"/>
</dbReference>
<evidence type="ECO:0000256" key="4">
    <source>
        <dbReference type="ARBA" id="ARBA00022927"/>
    </source>
</evidence>
<organism evidence="8 9">
    <name type="scientific">Aspergillus pseudotamarii</name>
    <dbReference type="NCBI Taxonomy" id="132259"/>
    <lineage>
        <taxon>Eukaryota</taxon>
        <taxon>Fungi</taxon>
        <taxon>Dikarya</taxon>
        <taxon>Ascomycota</taxon>
        <taxon>Pezizomycotina</taxon>
        <taxon>Eurotiomycetes</taxon>
        <taxon>Eurotiomycetidae</taxon>
        <taxon>Eurotiales</taxon>
        <taxon>Aspergillaceae</taxon>
        <taxon>Aspergillus</taxon>
        <taxon>Aspergillus subgen. Circumdati</taxon>
    </lineage>
</organism>
<accession>A0A5N6SFL1</accession>
<feature type="domain" description="Ig-like" evidence="7">
    <location>
        <begin position="220"/>
        <end position="265"/>
    </location>
</feature>
<dbReference type="Proteomes" id="UP000325672">
    <property type="component" value="Unassembled WGS sequence"/>
</dbReference>
<dbReference type="CDD" id="cd03078">
    <property type="entry name" value="GST_N_Metaxin1_like"/>
    <property type="match status" value="1"/>
</dbReference>